<dbReference type="RefSeq" id="WP_201081762.1">
    <property type="nucleotide sequence ID" value="NZ_CP067421.1"/>
</dbReference>
<evidence type="ECO:0000313" key="3">
    <source>
        <dbReference type="EMBL" id="QQP92669.1"/>
    </source>
</evidence>
<geneLocation type="plasmid" evidence="3 4">
    <name>pTT6-1</name>
</geneLocation>
<dbReference type="Pfam" id="PF01656">
    <property type="entry name" value="CbiA"/>
    <property type="match status" value="1"/>
</dbReference>
<gene>
    <name evidence="3" type="ORF">IGS68_29780</name>
</gene>
<dbReference type="PANTHER" id="PTHR13696:SF96">
    <property type="entry name" value="COBQ_COBB_MIND_PARA NUCLEOTIDE BINDING DOMAIN-CONTAINING PROTEIN"/>
    <property type="match status" value="1"/>
</dbReference>
<evidence type="ECO:0000256" key="1">
    <source>
        <dbReference type="SAM" id="MobiDB-lite"/>
    </source>
</evidence>
<dbReference type="InterPro" id="IPR027417">
    <property type="entry name" value="P-loop_NTPase"/>
</dbReference>
<feature type="region of interest" description="Disordered" evidence="1">
    <location>
        <begin position="1"/>
        <end position="20"/>
    </location>
</feature>
<reference evidence="3" key="1">
    <citation type="submission" date="2021-02" db="EMBL/GenBank/DDBJ databases">
        <title>Skermanella TT6 skin isolate.</title>
        <authorList>
            <person name="Lee K."/>
            <person name="Ganzorig M."/>
        </authorList>
    </citation>
    <scope>NUCLEOTIDE SEQUENCE</scope>
    <source>
        <strain evidence="3">TT6</strain>
    </source>
</reference>
<organism evidence="3 4">
    <name type="scientific">Skermanella cutis</name>
    <dbReference type="NCBI Taxonomy" id="2775420"/>
    <lineage>
        <taxon>Bacteria</taxon>
        <taxon>Pseudomonadati</taxon>
        <taxon>Pseudomonadota</taxon>
        <taxon>Alphaproteobacteria</taxon>
        <taxon>Rhodospirillales</taxon>
        <taxon>Azospirillaceae</taxon>
        <taxon>Skermanella</taxon>
    </lineage>
</organism>
<protein>
    <submittedName>
        <fullName evidence="3">ParA family protein</fullName>
    </submittedName>
</protein>
<dbReference type="InterPro" id="IPR050678">
    <property type="entry name" value="DNA_Partitioning_ATPase"/>
</dbReference>
<dbReference type="Proteomes" id="UP000595197">
    <property type="component" value="Plasmid pTT6-1"/>
</dbReference>
<dbReference type="InterPro" id="IPR002586">
    <property type="entry name" value="CobQ/CobB/MinD/ParA_Nub-bd_dom"/>
</dbReference>
<sequence length="237" mass="26033">MMKKPRSKKASGTPAPEEVSVEPLKLPRKLLISGSKGGIGKTGCSRIVGVAASLDGLKVALVDTDDQRSLAAWHTLRDESGYETLAKLDCFPMDITTAPEEIGKLTGYDLVVIDTPNAVQAYRDAVIRLIGLADFVLLPTGMTFDDRRSAIPWMGVMKHYGKEAAFVMNRVKRGTVAFRDAKKLLLKEGRLCPVDIPDLEHIHSFADQGLSAVDIDNAKGRDDCIGLWHFVRNEMRL</sequence>
<dbReference type="CDD" id="cd02042">
    <property type="entry name" value="ParAB_family"/>
    <property type="match status" value="1"/>
</dbReference>
<keyword evidence="3" id="KW-0614">Plasmid</keyword>
<evidence type="ECO:0000259" key="2">
    <source>
        <dbReference type="Pfam" id="PF01656"/>
    </source>
</evidence>
<dbReference type="EMBL" id="CP067421">
    <property type="protein sequence ID" value="QQP92669.1"/>
    <property type="molecule type" value="Genomic_DNA"/>
</dbReference>
<keyword evidence="4" id="KW-1185">Reference proteome</keyword>
<dbReference type="PANTHER" id="PTHR13696">
    <property type="entry name" value="P-LOOP CONTAINING NUCLEOSIDE TRIPHOSPHATE HYDROLASE"/>
    <property type="match status" value="1"/>
</dbReference>
<evidence type="ECO:0000313" key="4">
    <source>
        <dbReference type="Proteomes" id="UP000595197"/>
    </source>
</evidence>
<feature type="domain" description="CobQ/CobB/MinD/ParA nucleotide binding" evidence="2">
    <location>
        <begin position="31"/>
        <end position="174"/>
    </location>
</feature>
<dbReference type="SUPFAM" id="SSF52540">
    <property type="entry name" value="P-loop containing nucleoside triphosphate hydrolases"/>
    <property type="match status" value="1"/>
</dbReference>
<proteinExistence type="predicted"/>
<name>A0ABX7BE33_9PROT</name>
<accession>A0ABX7BE33</accession>
<dbReference type="Gene3D" id="3.40.50.300">
    <property type="entry name" value="P-loop containing nucleotide triphosphate hydrolases"/>
    <property type="match status" value="1"/>
</dbReference>